<dbReference type="InterPro" id="IPR010982">
    <property type="entry name" value="Lambda_DNA-bd_dom_sf"/>
</dbReference>
<dbReference type="InterPro" id="IPR001387">
    <property type="entry name" value="Cro/C1-type_HTH"/>
</dbReference>
<accession>A0A7V7TWX3</accession>
<gene>
    <name evidence="2" type="ORF">F6X38_10735</name>
</gene>
<dbReference type="AlphaFoldDB" id="A0A7V7TWX3"/>
<reference evidence="2 3" key="1">
    <citation type="submission" date="2019-09" db="EMBL/GenBank/DDBJ databases">
        <title>YIM 132180 draft genome.</title>
        <authorList>
            <person name="Zhang K."/>
        </authorList>
    </citation>
    <scope>NUCLEOTIDE SEQUENCE [LARGE SCALE GENOMIC DNA]</scope>
    <source>
        <strain evidence="2 3">YIM 132180</strain>
    </source>
</reference>
<dbReference type="EMBL" id="VZDO01000007">
    <property type="protein sequence ID" value="KAB0680035.1"/>
    <property type="molecule type" value="Genomic_DNA"/>
</dbReference>
<evidence type="ECO:0000259" key="1">
    <source>
        <dbReference type="PROSITE" id="PS50943"/>
    </source>
</evidence>
<dbReference type="GO" id="GO:0003677">
    <property type="term" value="F:DNA binding"/>
    <property type="evidence" value="ECO:0007669"/>
    <property type="project" value="InterPro"/>
</dbReference>
<protein>
    <recommendedName>
        <fullName evidence="1">HTH cro/C1-type domain-containing protein</fullName>
    </recommendedName>
</protein>
<keyword evidence="3" id="KW-1185">Reference proteome</keyword>
<dbReference type="SUPFAM" id="SSF47413">
    <property type="entry name" value="lambda repressor-like DNA-binding domains"/>
    <property type="match status" value="1"/>
</dbReference>
<feature type="domain" description="HTH cro/C1-type" evidence="1">
    <location>
        <begin position="21"/>
        <end position="61"/>
    </location>
</feature>
<evidence type="ECO:0000313" key="3">
    <source>
        <dbReference type="Proteomes" id="UP000432089"/>
    </source>
</evidence>
<dbReference type="Proteomes" id="UP000432089">
    <property type="component" value="Unassembled WGS sequence"/>
</dbReference>
<evidence type="ECO:0000313" key="2">
    <source>
        <dbReference type="EMBL" id="KAB0680035.1"/>
    </source>
</evidence>
<dbReference type="PROSITE" id="PS50943">
    <property type="entry name" value="HTH_CROC1"/>
    <property type="match status" value="1"/>
</dbReference>
<proteinExistence type="predicted"/>
<name>A0A7V7TWX3_9HYPH</name>
<organism evidence="2 3">
    <name type="scientific">Plantimonas leprariae</name>
    <dbReference type="NCBI Taxonomy" id="2615207"/>
    <lineage>
        <taxon>Bacteria</taxon>
        <taxon>Pseudomonadati</taxon>
        <taxon>Pseudomonadota</taxon>
        <taxon>Alphaproteobacteria</taxon>
        <taxon>Hyphomicrobiales</taxon>
        <taxon>Aurantimonadaceae</taxon>
        <taxon>Plantimonas</taxon>
    </lineage>
</organism>
<dbReference type="Gene3D" id="1.10.260.40">
    <property type="entry name" value="lambda repressor-like DNA-binding domains"/>
    <property type="match status" value="1"/>
</dbReference>
<comment type="caution">
    <text evidence="2">The sequence shown here is derived from an EMBL/GenBank/DDBJ whole genome shotgun (WGS) entry which is preliminary data.</text>
</comment>
<sequence>MEVGIPAAKAFRVYSDTSIPELAEATQLEAGRICMIEAGVSPTLSEADAIGRALDMPTALLVEEF</sequence>